<organism evidence="2 3">
    <name type="scientific">Grifola frondosa</name>
    <name type="common">Maitake</name>
    <name type="synonym">Polyporus frondosus</name>
    <dbReference type="NCBI Taxonomy" id="5627"/>
    <lineage>
        <taxon>Eukaryota</taxon>
        <taxon>Fungi</taxon>
        <taxon>Dikarya</taxon>
        <taxon>Basidiomycota</taxon>
        <taxon>Agaricomycotina</taxon>
        <taxon>Agaricomycetes</taxon>
        <taxon>Polyporales</taxon>
        <taxon>Grifolaceae</taxon>
        <taxon>Grifola</taxon>
    </lineage>
</organism>
<dbReference type="AlphaFoldDB" id="A0A1C7LXA6"/>
<gene>
    <name evidence="2" type="ORF">A0H81_10866</name>
</gene>
<feature type="compositionally biased region" description="Polar residues" evidence="1">
    <location>
        <begin position="417"/>
        <end position="433"/>
    </location>
</feature>
<dbReference type="Proteomes" id="UP000092993">
    <property type="component" value="Unassembled WGS sequence"/>
</dbReference>
<accession>A0A1C7LXA6</accession>
<evidence type="ECO:0000313" key="3">
    <source>
        <dbReference type="Proteomes" id="UP000092993"/>
    </source>
</evidence>
<evidence type="ECO:0000256" key="1">
    <source>
        <dbReference type="SAM" id="MobiDB-lite"/>
    </source>
</evidence>
<dbReference type="STRING" id="5627.A0A1C7LXA6"/>
<feature type="region of interest" description="Disordered" evidence="1">
    <location>
        <begin position="406"/>
        <end position="457"/>
    </location>
</feature>
<feature type="region of interest" description="Disordered" evidence="1">
    <location>
        <begin position="31"/>
        <end position="65"/>
    </location>
</feature>
<keyword evidence="3" id="KW-1185">Reference proteome</keyword>
<protein>
    <submittedName>
        <fullName evidence="2">Uncharacterized protein</fullName>
    </submittedName>
</protein>
<proteinExistence type="predicted"/>
<feature type="compositionally biased region" description="Polar residues" evidence="1">
    <location>
        <begin position="239"/>
        <end position="248"/>
    </location>
</feature>
<evidence type="ECO:0000313" key="2">
    <source>
        <dbReference type="EMBL" id="OBZ69331.1"/>
    </source>
</evidence>
<sequence>MTPHRGSGTTPAPNARLRTFPDVCAPACGGGAHADSGQAVGGEVCRGDGRQPGDDETRIPPHPHPNAAYVVRLPLPSSPALSAVPFLTNRCPDRHPRTIAAGALSSRSSGGISAYVRLESTPGFHPGSLPPPSSFPSSFFPSSASPQSAYTCMRSTSVMFLPSSPASSSCSSSSTAPTSHGYMESSVLALSMLMSLPEAYLMLQAEKWRSFFVYQSDLSLLWRIKARAGKGSRSKQRQDNIQKASRSMESCGGGKDADEIGFSILVRQLHINNMEAHIYTFGRADAQLRRNWSTNQGSFVMVSEQNCWTHVHRPYQRERPLGWWSQLALSLLHFPSDCVHTLNYPMSNVNLYITRLNITFDRFHTSAHAQDLLPITSPLAQNLPGPITMLQMSIAHQREATFQALTEPPPLSPSLADMTSGQNESDDSASTCSDFWDDQTVVDGSPEEQRRSTSCRC</sequence>
<feature type="region of interest" description="Disordered" evidence="1">
    <location>
        <begin position="232"/>
        <end position="254"/>
    </location>
</feature>
<comment type="caution">
    <text evidence="2">The sequence shown here is derived from an EMBL/GenBank/DDBJ whole genome shotgun (WGS) entry which is preliminary data.</text>
</comment>
<dbReference type="EMBL" id="LUGG01000018">
    <property type="protein sequence ID" value="OBZ69331.1"/>
    <property type="molecule type" value="Genomic_DNA"/>
</dbReference>
<reference evidence="2 3" key="1">
    <citation type="submission" date="2016-03" db="EMBL/GenBank/DDBJ databases">
        <title>Whole genome sequencing of Grifola frondosa 9006-11.</title>
        <authorList>
            <person name="Min B."/>
            <person name="Park H."/>
            <person name="Kim J.-G."/>
            <person name="Cho H."/>
            <person name="Oh Y.-L."/>
            <person name="Kong W.-S."/>
            <person name="Choi I.-G."/>
        </authorList>
    </citation>
    <scope>NUCLEOTIDE SEQUENCE [LARGE SCALE GENOMIC DNA]</scope>
    <source>
        <strain evidence="2 3">9006-11</strain>
    </source>
</reference>
<name>A0A1C7LXA6_GRIFR</name>
<feature type="compositionally biased region" description="Basic and acidic residues" evidence="1">
    <location>
        <begin position="45"/>
        <end position="59"/>
    </location>
</feature>
<dbReference type="OrthoDB" id="2798046at2759"/>